<dbReference type="AlphaFoldDB" id="A0A7J3ZJ23"/>
<evidence type="ECO:0000256" key="4">
    <source>
        <dbReference type="ARBA" id="ARBA00012691"/>
    </source>
</evidence>
<comment type="similarity">
    <text evidence="2">Belongs to the transketolase family.</text>
</comment>
<dbReference type="SUPFAM" id="SSF52518">
    <property type="entry name" value="Thiamin diphosphate-binding fold (THDP-binding)"/>
    <property type="match status" value="1"/>
</dbReference>
<comment type="subunit">
    <text evidence="3">Heterodimer composed of an alpha and a beta subunit.</text>
</comment>
<feature type="domain" description="Transketolase N-terminal" evidence="7">
    <location>
        <begin position="3"/>
        <end position="77"/>
    </location>
</feature>
<evidence type="ECO:0000256" key="6">
    <source>
        <dbReference type="ARBA" id="ARBA00048893"/>
    </source>
</evidence>
<name>A0A7J3ZJ23_9CREN</name>
<dbReference type="PANTHER" id="PTHR47514">
    <property type="entry name" value="TRANSKETOLASE N-TERMINAL SECTION-RELATED"/>
    <property type="match status" value="1"/>
</dbReference>
<evidence type="ECO:0000256" key="1">
    <source>
        <dbReference type="ARBA" id="ARBA00001964"/>
    </source>
</evidence>
<dbReference type="EC" id="1.2.7.11" evidence="4"/>
<sequence>MDVATGSLAQGPGIGVGIAAWIKAVGGRGRVYVVVGDGELDEGQVWEAVTHAATLKLNNLVAIVDWNGYHHDGSVKEVKA</sequence>
<dbReference type="PANTHER" id="PTHR47514:SF1">
    <property type="entry name" value="TRANSKETOLASE N-TERMINAL SECTION-RELATED"/>
    <property type="match status" value="1"/>
</dbReference>
<dbReference type="GO" id="GO:0018491">
    <property type="term" value="F:2-oxobutyrate synthase activity"/>
    <property type="evidence" value="ECO:0007669"/>
    <property type="project" value="UniProtKB-ARBA"/>
</dbReference>
<dbReference type="EMBL" id="DRZC01000020">
    <property type="protein sequence ID" value="HHQ80126.1"/>
    <property type="molecule type" value="Genomic_DNA"/>
</dbReference>
<proteinExistence type="inferred from homology"/>
<evidence type="ECO:0000256" key="5">
    <source>
        <dbReference type="ARBA" id="ARBA00023052"/>
    </source>
</evidence>
<reference evidence="8" key="1">
    <citation type="journal article" date="2020" name="mSystems">
        <title>Genome- and Community-Level Interaction Insights into Carbon Utilization and Element Cycling Functions of Hydrothermarchaeota in Hydrothermal Sediment.</title>
        <authorList>
            <person name="Zhou Z."/>
            <person name="Liu Y."/>
            <person name="Xu W."/>
            <person name="Pan J."/>
            <person name="Luo Z.H."/>
            <person name="Li M."/>
        </authorList>
    </citation>
    <scope>NUCLEOTIDE SEQUENCE [LARGE SCALE GENOMIC DNA]</scope>
    <source>
        <strain evidence="8">SpSt-1116</strain>
    </source>
</reference>
<dbReference type="InterPro" id="IPR005474">
    <property type="entry name" value="Transketolase_N"/>
</dbReference>
<evidence type="ECO:0000256" key="3">
    <source>
        <dbReference type="ARBA" id="ARBA00011631"/>
    </source>
</evidence>
<organism evidence="8">
    <name type="scientific">Fervidicoccus fontis</name>
    <dbReference type="NCBI Taxonomy" id="683846"/>
    <lineage>
        <taxon>Archaea</taxon>
        <taxon>Thermoproteota</taxon>
        <taxon>Thermoprotei</taxon>
        <taxon>Fervidicoccales</taxon>
        <taxon>Fervidicoccaceae</taxon>
        <taxon>Fervidicoccus</taxon>
    </lineage>
</organism>
<keyword evidence="5" id="KW-0786">Thiamine pyrophosphate</keyword>
<comment type="caution">
    <text evidence="8">The sequence shown here is derived from an EMBL/GenBank/DDBJ whole genome shotgun (WGS) entry which is preliminary data.</text>
</comment>
<dbReference type="Gene3D" id="3.40.50.970">
    <property type="match status" value="1"/>
</dbReference>
<comment type="catalytic activity">
    <reaction evidence="6">
        <text>a 2-oxocarboxylate + 2 oxidized [2Fe-2S]-[ferredoxin] + CoA = an acyl-CoA + 2 reduced [2Fe-2S]-[ferredoxin] + CO2 + H(+)</text>
        <dbReference type="Rhea" id="RHEA:42316"/>
        <dbReference type="Rhea" id="RHEA-COMP:10000"/>
        <dbReference type="Rhea" id="RHEA-COMP:10001"/>
        <dbReference type="ChEBI" id="CHEBI:15378"/>
        <dbReference type="ChEBI" id="CHEBI:16526"/>
        <dbReference type="ChEBI" id="CHEBI:33737"/>
        <dbReference type="ChEBI" id="CHEBI:33738"/>
        <dbReference type="ChEBI" id="CHEBI:35179"/>
        <dbReference type="ChEBI" id="CHEBI:57287"/>
        <dbReference type="ChEBI" id="CHEBI:58342"/>
        <dbReference type="EC" id="1.2.7.11"/>
    </reaction>
</comment>
<gene>
    <name evidence="8" type="ORF">ENM78_01480</name>
</gene>
<dbReference type="Pfam" id="PF00456">
    <property type="entry name" value="Transketolase_N"/>
    <property type="match status" value="1"/>
</dbReference>
<evidence type="ECO:0000256" key="2">
    <source>
        <dbReference type="ARBA" id="ARBA00007131"/>
    </source>
</evidence>
<dbReference type="GO" id="GO:0019164">
    <property type="term" value="F:pyruvate synthase activity"/>
    <property type="evidence" value="ECO:0007669"/>
    <property type="project" value="UniProtKB-ARBA"/>
</dbReference>
<evidence type="ECO:0000259" key="7">
    <source>
        <dbReference type="Pfam" id="PF00456"/>
    </source>
</evidence>
<accession>A0A7J3ZJ23</accession>
<dbReference type="InterPro" id="IPR029061">
    <property type="entry name" value="THDP-binding"/>
</dbReference>
<protein>
    <recommendedName>
        <fullName evidence="4">2-oxoacid oxidoreductase (ferredoxin)</fullName>
        <ecNumber evidence="4">1.2.7.11</ecNumber>
    </recommendedName>
</protein>
<evidence type="ECO:0000313" key="8">
    <source>
        <dbReference type="EMBL" id="HHQ80126.1"/>
    </source>
</evidence>
<comment type="cofactor">
    <cofactor evidence="1">
        <name>thiamine diphosphate</name>
        <dbReference type="ChEBI" id="CHEBI:58937"/>
    </cofactor>
</comment>